<keyword evidence="6" id="KW-1185">Reference proteome</keyword>
<accession>A0A1D1VM33</accession>
<dbReference type="CDD" id="cd00190">
    <property type="entry name" value="Tryp_SPc"/>
    <property type="match status" value="1"/>
</dbReference>
<proteinExistence type="inferred from homology"/>
<dbReference type="PROSITE" id="PS00134">
    <property type="entry name" value="TRYPSIN_HIS"/>
    <property type="match status" value="1"/>
</dbReference>
<comment type="similarity">
    <text evidence="2">Belongs to the peptidase S1 family. CLIP subfamily.</text>
</comment>
<dbReference type="Proteomes" id="UP000186922">
    <property type="component" value="Unassembled WGS sequence"/>
</dbReference>
<dbReference type="GO" id="GO:0006508">
    <property type="term" value="P:proteolysis"/>
    <property type="evidence" value="ECO:0007669"/>
    <property type="project" value="InterPro"/>
</dbReference>
<name>A0A1D1VM33_RAMVA</name>
<evidence type="ECO:0000256" key="1">
    <source>
        <dbReference type="ARBA" id="ARBA00023157"/>
    </source>
</evidence>
<dbReference type="InterPro" id="IPR051487">
    <property type="entry name" value="Ser/Thr_Proteases_Immune/Dev"/>
</dbReference>
<dbReference type="Gene3D" id="2.40.10.10">
    <property type="entry name" value="Trypsin-like serine proteases"/>
    <property type="match status" value="1"/>
</dbReference>
<gene>
    <name evidence="5" type="primary">RvY_12613-1</name>
    <name evidence="5" type="synonym">RvY_12613.1</name>
    <name evidence="5" type="ORF">RvY_12613</name>
</gene>
<evidence type="ECO:0000256" key="3">
    <source>
        <dbReference type="SAM" id="SignalP"/>
    </source>
</evidence>
<dbReference type="EMBL" id="BDGG01000007">
    <property type="protein sequence ID" value="GAV01991.1"/>
    <property type="molecule type" value="Genomic_DNA"/>
</dbReference>
<comment type="caution">
    <text evidence="5">The sequence shown here is derived from an EMBL/GenBank/DDBJ whole genome shotgun (WGS) entry which is preliminary data.</text>
</comment>
<keyword evidence="3" id="KW-0732">Signal</keyword>
<evidence type="ECO:0000313" key="6">
    <source>
        <dbReference type="Proteomes" id="UP000186922"/>
    </source>
</evidence>
<evidence type="ECO:0000256" key="2">
    <source>
        <dbReference type="ARBA" id="ARBA00024195"/>
    </source>
</evidence>
<reference evidence="5 6" key="1">
    <citation type="journal article" date="2016" name="Nat. Commun.">
        <title>Extremotolerant tardigrade genome and improved radiotolerance of human cultured cells by tardigrade-unique protein.</title>
        <authorList>
            <person name="Hashimoto T."/>
            <person name="Horikawa D.D."/>
            <person name="Saito Y."/>
            <person name="Kuwahara H."/>
            <person name="Kozuka-Hata H."/>
            <person name="Shin-I T."/>
            <person name="Minakuchi Y."/>
            <person name="Ohishi K."/>
            <person name="Motoyama A."/>
            <person name="Aizu T."/>
            <person name="Enomoto A."/>
            <person name="Kondo K."/>
            <person name="Tanaka S."/>
            <person name="Hara Y."/>
            <person name="Koshikawa S."/>
            <person name="Sagara H."/>
            <person name="Miura T."/>
            <person name="Yokobori S."/>
            <person name="Miyagawa K."/>
            <person name="Suzuki Y."/>
            <person name="Kubo T."/>
            <person name="Oyama M."/>
            <person name="Kohara Y."/>
            <person name="Fujiyama A."/>
            <person name="Arakawa K."/>
            <person name="Katayama T."/>
            <person name="Toyoda A."/>
            <person name="Kunieda T."/>
        </authorList>
    </citation>
    <scope>NUCLEOTIDE SEQUENCE [LARGE SCALE GENOMIC DNA]</scope>
    <source>
        <strain evidence="5 6">YOKOZUNA-1</strain>
    </source>
</reference>
<dbReference type="SUPFAM" id="SSF50494">
    <property type="entry name" value="Trypsin-like serine proteases"/>
    <property type="match status" value="1"/>
</dbReference>
<feature type="signal peptide" evidence="3">
    <location>
        <begin position="1"/>
        <end position="21"/>
    </location>
</feature>
<protein>
    <recommendedName>
        <fullName evidence="4">Peptidase S1 domain-containing protein</fullName>
    </recommendedName>
</protein>
<dbReference type="Pfam" id="PF00089">
    <property type="entry name" value="Trypsin"/>
    <property type="match status" value="1"/>
</dbReference>
<evidence type="ECO:0000259" key="4">
    <source>
        <dbReference type="PROSITE" id="PS50240"/>
    </source>
</evidence>
<dbReference type="InterPro" id="IPR043504">
    <property type="entry name" value="Peptidase_S1_PA_chymotrypsin"/>
</dbReference>
<dbReference type="PANTHER" id="PTHR24256">
    <property type="entry name" value="TRYPTASE-RELATED"/>
    <property type="match status" value="1"/>
</dbReference>
<dbReference type="InterPro" id="IPR009003">
    <property type="entry name" value="Peptidase_S1_PA"/>
</dbReference>
<dbReference type="InterPro" id="IPR001314">
    <property type="entry name" value="Peptidase_S1A"/>
</dbReference>
<dbReference type="PROSITE" id="PS50240">
    <property type="entry name" value="TRYPSIN_DOM"/>
    <property type="match status" value="1"/>
</dbReference>
<dbReference type="OrthoDB" id="6755574at2759"/>
<organism evidence="5 6">
    <name type="scientific">Ramazzottius varieornatus</name>
    <name type="common">Water bear</name>
    <name type="synonym">Tardigrade</name>
    <dbReference type="NCBI Taxonomy" id="947166"/>
    <lineage>
        <taxon>Eukaryota</taxon>
        <taxon>Metazoa</taxon>
        <taxon>Ecdysozoa</taxon>
        <taxon>Tardigrada</taxon>
        <taxon>Eutardigrada</taxon>
        <taxon>Parachela</taxon>
        <taxon>Hypsibioidea</taxon>
        <taxon>Ramazzottiidae</taxon>
        <taxon>Ramazzottius</taxon>
    </lineage>
</organism>
<feature type="chain" id="PRO_5008898604" description="Peptidase S1 domain-containing protein" evidence="3">
    <location>
        <begin position="22"/>
        <end position="420"/>
    </location>
</feature>
<dbReference type="InterPro" id="IPR018114">
    <property type="entry name" value="TRYPSIN_HIS"/>
</dbReference>
<keyword evidence="1" id="KW-1015">Disulfide bond</keyword>
<feature type="domain" description="Peptidase S1" evidence="4">
    <location>
        <begin position="151"/>
        <end position="414"/>
    </location>
</feature>
<dbReference type="AlphaFoldDB" id="A0A1D1VM33"/>
<dbReference type="InterPro" id="IPR001254">
    <property type="entry name" value="Trypsin_dom"/>
</dbReference>
<sequence length="420" mass="43017">MASIDVLLMSSLLLSAGPIDATKAGNKCGLAGGSLKDPFGLRGQFLQSTIQAANPTTLSALDTNNIAGGRAAAVVSSADRLNTSLMSFVDIPAATTASPTSPLALVVSAVRGSSGILDGGSVNEAGTGRRRVIPRSLDQPQAGQRQLLDKVSGGTQAAQPGQLCWQVKVNLLSRISPGRYSVSSCGGVIIGPSTILTAAHCLTNPIAGSSRSAVSAEDISVHTGDWATSSCNNAEPPSCSADHSVRNLTIHPAYKATVSDNDLALLSLDKAVNLADQCNCALCLRNASPAIGQSCIVSGSGDDLAMSDLTSFTAPRWAPLTIRQASLTTSACGFNIDEETGQPTDLDLFLCAGGLPTERSCQGDSGGPLVCYDFSSASHYLAGVYSFGPPCGLNIGAMYSSIVKYLDWIVTSSNGDVTLA</sequence>
<dbReference type="GO" id="GO:0004252">
    <property type="term" value="F:serine-type endopeptidase activity"/>
    <property type="evidence" value="ECO:0007669"/>
    <property type="project" value="InterPro"/>
</dbReference>
<evidence type="ECO:0000313" key="5">
    <source>
        <dbReference type="EMBL" id="GAV01991.1"/>
    </source>
</evidence>
<dbReference type="STRING" id="947166.A0A1D1VM33"/>
<dbReference type="PRINTS" id="PR00722">
    <property type="entry name" value="CHYMOTRYPSIN"/>
</dbReference>
<dbReference type="SMART" id="SM00020">
    <property type="entry name" value="Tryp_SPc"/>
    <property type="match status" value="1"/>
</dbReference>